<dbReference type="SUPFAM" id="SSF56112">
    <property type="entry name" value="Protein kinase-like (PK-like)"/>
    <property type="match status" value="1"/>
</dbReference>
<dbReference type="GeneTree" id="ENSGT00940000155506"/>
<dbReference type="Proteomes" id="UP000005207">
    <property type="component" value="Linkage group LG2"/>
</dbReference>
<evidence type="ECO:0000256" key="9">
    <source>
        <dbReference type="ARBA" id="ARBA00022737"/>
    </source>
</evidence>
<dbReference type="SMART" id="SM00409">
    <property type="entry name" value="IG"/>
    <property type="match status" value="4"/>
</dbReference>
<keyword evidence="5" id="KW-0399">Innate immunity</keyword>
<keyword evidence="37" id="KW-1185">Reference proteome</keyword>
<dbReference type="GO" id="GO:0006954">
    <property type="term" value="P:inflammatory response"/>
    <property type="evidence" value="ECO:0007669"/>
    <property type="project" value="UniProtKB-KW"/>
</dbReference>
<reference evidence="37" key="1">
    <citation type="submission" date="2012-01" db="EMBL/GenBank/DDBJ databases">
        <title>The Genome Sequence of Oreochromis niloticus (Nile Tilapia).</title>
        <authorList>
            <consortium name="Broad Institute Genome Assembly Team"/>
            <consortium name="Broad Institute Sequencing Platform"/>
            <person name="Di Palma F."/>
            <person name="Johnson J."/>
            <person name="Lander E.S."/>
            <person name="Lindblad-Toh K."/>
        </authorList>
    </citation>
    <scope>NUCLEOTIDE SEQUENCE [LARGE SCALE GENOMIC DNA]</scope>
</reference>
<keyword evidence="11" id="KW-0418">Kinase</keyword>
<dbReference type="PROSITE" id="PS50835">
    <property type="entry name" value="IG_LIKE"/>
    <property type="match status" value="1"/>
</dbReference>
<dbReference type="PROSITE" id="PS50011">
    <property type="entry name" value="PROTEIN_KINASE_DOM"/>
    <property type="match status" value="1"/>
</dbReference>
<proteinExistence type="inferred from homology"/>
<evidence type="ECO:0000256" key="15">
    <source>
        <dbReference type="ARBA" id="ARBA00022989"/>
    </source>
</evidence>
<evidence type="ECO:0000256" key="2">
    <source>
        <dbReference type="ARBA" id="ARBA00011902"/>
    </source>
</evidence>
<dbReference type="GO" id="GO:0030335">
    <property type="term" value="P:positive regulation of cell migration"/>
    <property type="evidence" value="ECO:0007669"/>
    <property type="project" value="TreeGrafter"/>
</dbReference>
<evidence type="ECO:0000256" key="26">
    <source>
        <dbReference type="PIRSR" id="PIRSR000615-1"/>
    </source>
</evidence>
<dbReference type="FunFam" id="2.60.40.10:FF:001029">
    <property type="entry name" value="Macrophage colony-stimulating factor 1 receptor"/>
    <property type="match status" value="1"/>
</dbReference>
<keyword evidence="14" id="KW-0391">Immunity</keyword>
<evidence type="ECO:0000256" key="22">
    <source>
        <dbReference type="ARBA" id="ARBA00023319"/>
    </source>
</evidence>
<evidence type="ECO:0000256" key="14">
    <source>
        <dbReference type="ARBA" id="ARBA00022859"/>
    </source>
</evidence>
<protein>
    <recommendedName>
        <fullName evidence="2">receptor protein-tyrosine kinase</fullName>
        <ecNumber evidence="2">2.7.10.1</ecNumber>
    </recommendedName>
</protein>
<gene>
    <name evidence="36" type="primary">csf1ra</name>
</gene>
<dbReference type="InterPro" id="IPR000719">
    <property type="entry name" value="Prot_kinase_dom"/>
</dbReference>
<dbReference type="GO" id="GO:1990682">
    <property type="term" value="C:CSF1-CSF1R complex"/>
    <property type="evidence" value="ECO:0007669"/>
    <property type="project" value="TreeGrafter"/>
</dbReference>
<evidence type="ECO:0000256" key="29">
    <source>
        <dbReference type="PIRSR" id="PIRSR000615-4"/>
    </source>
</evidence>
<dbReference type="InterPro" id="IPR020635">
    <property type="entry name" value="Tyr_kinase_cat_dom"/>
</dbReference>
<dbReference type="InterPro" id="IPR030658">
    <property type="entry name" value="CSF-1_receptor"/>
</dbReference>
<keyword evidence="12 27" id="KW-0067">ATP-binding</keyword>
<dbReference type="AlphaFoldDB" id="A0A669B9M3"/>
<keyword evidence="28" id="KW-0479">Metal-binding</keyword>
<evidence type="ECO:0000259" key="35">
    <source>
        <dbReference type="PROSITE" id="PS50835"/>
    </source>
</evidence>
<evidence type="ECO:0000256" key="11">
    <source>
        <dbReference type="ARBA" id="ARBA00022777"/>
    </source>
</evidence>
<dbReference type="SMART" id="SM00408">
    <property type="entry name" value="IGc2"/>
    <property type="match status" value="2"/>
</dbReference>
<dbReference type="GO" id="GO:0045087">
    <property type="term" value="P:innate immune response"/>
    <property type="evidence" value="ECO:0007669"/>
    <property type="project" value="UniProtKB-KW"/>
</dbReference>
<keyword evidence="18 31" id="KW-1015">Disulfide bond</keyword>
<dbReference type="GO" id="GO:0030316">
    <property type="term" value="P:osteoclast differentiation"/>
    <property type="evidence" value="ECO:0007669"/>
    <property type="project" value="TreeGrafter"/>
</dbReference>
<dbReference type="Gene3D" id="1.10.510.10">
    <property type="entry name" value="Transferase(Phosphotransferase) domain 1"/>
    <property type="match status" value="1"/>
</dbReference>
<dbReference type="InterPro" id="IPR003598">
    <property type="entry name" value="Ig_sub2"/>
</dbReference>
<keyword evidence="22 33" id="KW-0393">Immunoglobulin domain</keyword>
<evidence type="ECO:0000256" key="28">
    <source>
        <dbReference type="PIRSR" id="PIRSR000615-3"/>
    </source>
</evidence>
<keyword evidence="17" id="KW-0829">Tyrosine-protein kinase</keyword>
<evidence type="ECO:0000256" key="25">
    <source>
        <dbReference type="ARBA" id="ARBA00062014"/>
    </source>
</evidence>
<dbReference type="PANTHER" id="PTHR24416:SF47">
    <property type="entry name" value="MACROPHAGE COLONY-STIMULATING FACTOR 1 RECEPTOR"/>
    <property type="match status" value="1"/>
</dbReference>
<evidence type="ECO:0000256" key="24">
    <source>
        <dbReference type="ARBA" id="ARBA00058066"/>
    </source>
</evidence>
<comment type="function">
    <text evidence="24">Tyrosine-protein kinase that acts as a cell-surface receptor for CSF1 and plays an essential role in the regulation of survival, proliferation and differentiation of hematopoietic precursor cells, especially mononuclear phagocytes, such as macrophages and monocytes. Plays an important role in innate immunity and in inflammatory processes. Plays an important role in the regulation of osteoclast proliferation and differentiation, the regulation of bone resorption, and is required for normal bone development. Promotes reorganization of the actin cytoskeleton, regulates formation of membrane ruffles, cell adhesion and cell migration. Activates several signaling pathways in response to ligand binding.</text>
</comment>
<dbReference type="GO" id="GO:1905521">
    <property type="term" value="P:regulation of macrophage migration"/>
    <property type="evidence" value="ECO:0007669"/>
    <property type="project" value="UniProtKB-ARBA"/>
</dbReference>
<dbReference type="InterPro" id="IPR001245">
    <property type="entry name" value="Ser-Thr/Tyr_kinase_cat_dom"/>
</dbReference>
<evidence type="ECO:0000256" key="4">
    <source>
        <dbReference type="ARBA" id="ARBA00022553"/>
    </source>
</evidence>
<feature type="binding site" evidence="28">
    <location>
        <position position="730"/>
    </location>
    <ligand>
        <name>Mg(2+)</name>
        <dbReference type="ChEBI" id="CHEBI:18420"/>
    </ligand>
</feature>
<dbReference type="FunFam" id="2.60.40.10:FF:002322">
    <property type="entry name" value="macrophage colony-stimulating factor 1 receptor"/>
    <property type="match status" value="1"/>
</dbReference>
<dbReference type="EC" id="2.7.10.1" evidence="2"/>
<dbReference type="PROSITE" id="PS00240">
    <property type="entry name" value="RECEPTOR_TYR_KIN_III"/>
    <property type="match status" value="1"/>
</dbReference>
<evidence type="ECO:0000256" key="1">
    <source>
        <dbReference type="ARBA" id="ARBA00004251"/>
    </source>
</evidence>
<feature type="domain" description="Protein kinase" evidence="34">
    <location>
        <begin position="531"/>
        <end position="861"/>
    </location>
</feature>
<dbReference type="GO" id="GO:0005011">
    <property type="term" value="F:macrophage colony-stimulating factor receptor activity"/>
    <property type="evidence" value="ECO:0007669"/>
    <property type="project" value="TreeGrafter"/>
</dbReference>
<keyword evidence="9" id="KW-0677">Repeat</keyword>
<evidence type="ECO:0000256" key="23">
    <source>
        <dbReference type="ARBA" id="ARBA00051243"/>
    </source>
</evidence>
<keyword evidence="21" id="KW-0395">Inflammatory response</keyword>
<feature type="binding site" evidence="30">
    <location>
        <begin position="537"/>
        <end position="545"/>
    </location>
    <ligand>
        <name>ATP</name>
        <dbReference type="ChEBI" id="CHEBI:30616"/>
    </ligand>
</feature>
<dbReference type="SMART" id="SM00219">
    <property type="entry name" value="TyrKc"/>
    <property type="match status" value="1"/>
</dbReference>
<evidence type="ECO:0000313" key="36">
    <source>
        <dbReference type="Ensembl" id="ENSONIP00000031200.1"/>
    </source>
</evidence>
<feature type="active site" description="Proton acceptor" evidence="26">
    <location>
        <position position="725"/>
    </location>
</feature>
<dbReference type="PROSITE" id="PS00107">
    <property type="entry name" value="PROTEIN_KINASE_ATP"/>
    <property type="match status" value="1"/>
</dbReference>
<dbReference type="GO" id="GO:0019838">
    <property type="term" value="F:growth factor binding"/>
    <property type="evidence" value="ECO:0007669"/>
    <property type="project" value="TreeGrafter"/>
</dbReference>
<dbReference type="Gene3D" id="2.60.40.10">
    <property type="entry name" value="Immunoglobulins"/>
    <property type="match status" value="5"/>
</dbReference>
<dbReference type="GO" id="GO:0043408">
    <property type="term" value="P:regulation of MAPK cascade"/>
    <property type="evidence" value="ECO:0007669"/>
    <property type="project" value="TreeGrafter"/>
</dbReference>
<sequence>ITAVIFEWRRPVIKLNSKVVKSAEVVVRAGSPLDLRCEGEAPVIWQTRLPKHRRYISKGNGTVRTFKVDRPTAEFTGTYKCYYTNGSHRDSSVYVYVKGELLLFRFQLPEVLKEGESYLLPCLLTDPEATDISLRMNNGTSVPPGMNFTIFRHRGILIHSLHPSFNADYICTARVNGVEKTSKAFSINVIQKLRFPPYVFLETEEYVRIVGEKLKIPCTTHNPNFYYNVTWKYTTKSVPKIAEIVRSNGENRLDIESTLTIAAVDLADTGNISCIGSNEAGVNTSTTYLLVVDKPYIRLSPQLSPKLAHEGLSVEVNEGDDLELSVLIEAYPHITKHRWDTPISPNTIFLFFTIYFCFRYHAILQLKRMNIQEQGQYTFYAQSEMANASITFQVQMYQRPIAVVKWENVTTLTCTSHGYPPPRIIWYQCFGIRPTCNENNSGLQMAIPLQAPTVEVQREEYGAVEVESVLTVAFSNRRMTVECVAFNLAGVSSDTLAMNSTITGCDGNNYTFIDPTQLPYNEKWEFPRDKLKLGKILGAGAFGKVVEATAYGLGKEDNVMRVAVKMLKASAHSDEREALMSELKILSHLGHHQNIVNLLGACTYGGPVLVITEYCCLGDLLNFLRQKAETFVNFVMNIPDIMENSTDYKNICNQKQFIRSDSGISSETSSTYLEMRPSRLAELPTVESSEGNGDWPLDIDDLLRFSFQVAQGLDFLASKNCIHRDVAARNVLLTSRREAKICDFGLARDIMNDSNYVVKGNARLPVKWMAPESIFDCVYTVQSDVWSYGILLWEIFSLGKSPYPSMAVDTRFYKMVKRGYQMSQPDFAPPEIYGIMKMCWHLEPTERPTFSKICHMIQRLLGDQPEQEQLTYQNVQQQVTEGEGCDECFDGPCDQSCDHQEEEQPLMKTNNYQFC</sequence>
<reference evidence="36" key="2">
    <citation type="submission" date="2025-08" db="UniProtKB">
        <authorList>
            <consortium name="Ensembl"/>
        </authorList>
    </citation>
    <scope>IDENTIFICATION</scope>
</reference>
<organism evidence="36 37">
    <name type="scientific">Oreochromis niloticus</name>
    <name type="common">Nile tilapia</name>
    <name type="synonym">Tilapia nilotica</name>
    <dbReference type="NCBI Taxonomy" id="8128"/>
    <lineage>
        <taxon>Eukaryota</taxon>
        <taxon>Metazoa</taxon>
        <taxon>Chordata</taxon>
        <taxon>Craniata</taxon>
        <taxon>Vertebrata</taxon>
        <taxon>Euteleostomi</taxon>
        <taxon>Actinopterygii</taxon>
        <taxon>Neopterygii</taxon>
        <taxon>Teleostei</taxon>
        <taxon>Neoteleostei</taxon>
        <taxon>Acanthomorphata</taxon>
        <taxon>Ovalentaria</taxon>
        <taxon>Cichlomorphae</taxon>
        <taxon>Cichliformes</taxon>
        <taxon>Cichlidae</taxon>
        <taxon>African cichlids</taxon>
        <taxon>Pseudocrenilabrinae</taxon>
        <taxon>Oreochromini</taxon>
        <taxon>Oreochromis</taxon>
    </lineage>
</organism>
<comment type="similarity">
    <text evidence="33">Belongs to the protein kinase superfamily. Tyr protein kinase family. CSF-1/PDGF receptor subfamily.</text>
</comment>
<dbReference type="InterPro" id="IPR017441">
    <property type="entry name" value="Protein_kinase_ATP_BS"/>
</dbReference>
<evidence type="ECO:0000256" key="10">
    <source>
        <dbReference type="ARBA" id="ARBA00022741"/>
    </source>
</evidence>
<dbReference type="Gene3D" id="3.30.200.20">
    <property type="entry name" value="Phosphorylase Kinase, domain 1"/>
    <property type="match status" value="1"/>
</dbReference>
<dbReference type="Pfam" id="PF25305">
    <property type="entry name" value="Ig_PDGFR_d4"/>
    <property type="match status" value="1"/>
</dbReference>
<keyword evidence="15" id="KW-1133">Transmembrane helix</keyword>
<evidence type="ECO:0000256" key="3">
    <source>
        <dbReference type="ARBA" id="ARBA00022475"/>
    </source>
</evidence>
<dbReference type="GO" id="GO:0005886">
    <property type="term" value="C:plasma membrane"/>
    <property type="evidence" value="ECO:0007669"/>
    <property type="project" value="UniProtKB-SubCell"/>
</dbReference>
<dbReference type="GO" id="GO:0007169">
    <property type="term" value="P:cell surface receptor protein tyrosine kinase signaling pathway"/>
    <property type="evidence" value="ECO:0007669"/>
    <property type="project" value="InterPro"/>
</dbReference>
<feature type="binding site" evidence="27">
    <location>
        <begin position="538"/>
        <end position="545"/>
    </location>
    <ligand>
        <name>ATP</name>
        <dbReference type="ChEBI" id="CHEBI:30616"/>
    </ligand>
</feature>
<dbReference type="GO" id="GO:0097324">
    <property type="term" value="P:melanocyte migration"/>
    <property type="evidence" value="ECO:0007669"/>
    <property type="project" value="UniProtKB-ARBA"/>
</dbReference>
<reference evidence="36" key="3">
    <citation type="submission" date="2025-09" db="UniProtKB">
        <authorList>
            <consortium name="Ensembl"/>
        </authorList>
    </citation>
    <scope>IDENTIFICATION</scope>
</reference>
<dbReference type="InterPro" id="IPR013783">
    <property type="entry name" value="Ig-like_fold"/>
</dbReference>
<dbReference type="InterPro" id="IPR007110">
    <property type="entry name" value="Ig-like_dom"/>
</dbReference>
<keyword evidence="20" id="KW-0325">Glycoprotein</keyword>
<accession>A0A669B9M3</accession>
<keyword evidence="8" id="KW-0732">Signal</keyword>
<keyword evidence="16" id="KW-0472">Membrane</keyword>
<evidence type="ECO:0000256" key="30">
    <source>
        <dbReference type="PIRSR" id="PIRSR500947-51"/>
    </source>
</evidence>
<dbReference type="GO" id="GO:0046872">
    <property type="term" value="F:metal ion binding"/>
    <property type="evidence" value="ECO:0007669"/>
    <property type="project" value="UniProtKB-KW"/>
</dbReference>
<feature type="binding site" evidence="27">
    <location>
        <begin position="613"/>
        <end position="619"/>
    </location>
    <ligand>
        <name>ATP</name>
        <dbReference type="ChEBI" id="CHEBI:30616"/>
    </ligand>
</feature>
<dbReference type="GO" id="GO:0022603">
    <property type="term" value="P:regulation of anatomical structure morphogenesis"/>
    <property type="evidence" value="ECO:0007669"/>
    <property type="project" value="UniProtKB-ARBA"/>
</dbReference>
<keyword evidence="28" id="KW-0460">Magnesium</keyword>
<evidence type="ECO:0000256" key="31">
    <source>
        <dbReference type="PIRSR" id="PIRSR500947-52"/>
    </source>
</evidence>
<evidence type="ECO:0000256" key="16">
    <source>
        <dbReference type="ARBA" id="ARBA00023136"/>
    </source>
</evidence>
<evidence type="ECO:0000256" key="32">
    <source>
        <dbReference type="PROSITE-ProRule" id="PRU10141"/>
    </source>
</evidence>
<keyword evidence="7 33" id="KW-0812">Transmembrane</keyword>
<dbReference type="InterPro" id="IPR013151">
    <property type="entry name" value="Immunoglobulin_dom"/>
</dbReference>
<dbReference type="PIRSF" id="PIRSF500947">
    <property type="entry name" value="CSF-1_receptor"/>
    <property type="match status" value="1"/>
</dbReference>
<dbReference type="InterPro" id="IPR050122">
    <property type="entry name" value="RTK"/>
</dbReference>
<dbReference type="InterPro" id="IPR011009">
    <property type="entry name" value="Kinase-like_dom_sf"/>
</dbReference>
<comment type="catalytic activity">
    <reaction evidence="23">
        <text>L-tyrosyl-[protein] + ATP = O-phospho-L-tyrosyl-[protein] + ADP + H(+)</text>
        <dbReference type="Rhea" id="RHEA:10596"/>
        <dbReference type="Rhea" id="RHEA-COMP:10136"/>
        <dbReference type="Rhea" id="RHEA-COMP:20101"/>
        <dbReference type="ChEBI" id="CHEBI:15378"/>
        <dbReference type="ChEBI" id="CHEBI:30616"/>
        <dbReference type="ChEBI" id="CHEBI:46858"/>
        <dbReference type="ChEBI" id="CHEBI:61978"/>
        <dbReference type="ChEBI" id="CHEBI:456216"/>
        <dbReference type="EC" id="2.7.10.1"/>
    </reaction>
</comment>
<evidence type="ECO:0000256" key="13">
    <source>
        <dbReference type="ARBA" id="ARBA00022843"/>
    </source>
</evidence>
<dbReference type="InterPro" id="IPR003599">
    <property type="entry name" value="Ig_sub"/>
</dbReference>
<dbReference type="GO" id="GO:0005524">
    <property type="term" value="F:ATP binding"/>
    <property type="evidence" value="ECO:0007669"/>
    <property type="project" value="UniProtKB-UniRule"/>
</dbReference>
<comment type="subunit">
    <text evidence="25">Monomer. Homodimer. Interacts with CSF1.</text>
</comment>
<dbReference type="PIRSF" id="PIRSF000615">
    <property type="entry name" value="TyrPK_CSF1-R"/>
    <property type="match status" value="1"/>
</dbReference>
<evidence type="ECO:0000256" key="7">
    <source>
        <dbReference type="ARBA" id="ARBA00022692"/>
    </source>
</evidence>
<feature type="domain" description="Ig-like" evidence="35">
    <location>
        <begin position="197"/>
        <end position="290"/>
    </location>
</feature>
<dbReference type="PANTHER" id="PTHR24416">
    <property type="entry name" value="TYROSINE-PROTEIN KINASE RECEPTOR"/>
    <property type="match status" value="1"/>
</dbReference>
<evidence type="ECO:0000259" key="34">
    <source>
        <dbReference type="PROSITE" id="PS50011"/>
    </source>
</evidence>
<keyword evidence="4" id="KW-0597">Phosphoprotein</keyword>
<keyword evidence="13" id="KW-0832">Ubl conjugation</keyword>
<feature type="binding site" evidence="28">
    <location>
        <position position="510"/>
    </location>
    <ligand>
        <name>Mg(2+)</name>
        <dbReference type="ChEBI" id="CHEBI:18420"/>
    </ligand>
</feature>
<dbReference type="PRINTS" id="PR01832">
    <property type="entry name" value="VEGFRECEPTOR"/>
</dbReference>
<keyword evidence="3" id="KW-1003">Cell membrane</keyword>
<evidence type="ECO:0000256" key="33">
    <source>
        <dbReference type="RuleBase" id="RU000311"/>
    </source>
</evidence>
<evidence type="ECO:0000256" key="5">
    <source>
        <dbReference type="ARBA" id="ARBA00022588"/>
    </source>
</evidence>
<dbReference type="PROSITE" id="PS00109">
    <property type="entry name" value="PROTEIN_KINASE_TYR"/>
    <property type="match status" value="1"/>
</dbReference>
<dbReference type="InterPro" id="IPR036179">
    <property type="entry name" value="Ig-like_dom_sf"/>
</dbReference>
<feature type="binding site" evidence="28">
    <location>
        <position position="743"/>
    </location>
    <ligand>
        <name>Mg(2+)</name>
        <dbReference type="ChEBI" id="CHEBI:18420"/>
    </ligand>
</feature>
<feature type="disulfide bond" evidence="31">
    <location>
        <begin position="37"/>
        <end position="81"/>
    </location>
</feature>
<evidence type="ECO:0000256" key="21">
    <source>
        <dbReference type="ARBA" id="ARBA00023198"/>
    </source>
</evidence>
<dbReference type="FunFam" id="1.10.510.10:FF:000177">
    <property type="entry name" value="Mast/stem cell growth factor receptor"/>
    <property type="match status" value="1"/>
</dbReference>
<evidence type="ECO:0000256" key="12">
    <source>
        <dbReference type="ARBA" id="ARBA00022840"/>
    </source>
</evidence>
<dbReference type="SUPFAM" id="SSF48726">
    <property type="entry name" value="Immunoglobulin"/>
    <property type="match status" value="5"/>
</dbReference>
<dbReference type="Ensembl" id="ENSONIT00000088934.1">
    <property type="protein sequence ID" value="ENSONIP00000031200.1"/>
    <property type="gene ID" value="ENSONIG00000013065.2"/>
</dbReference>
<dbReference type="Pfam" id="PF07714">
    <property type="entry name" value="PK_Tyr_Ser-Thr"/>
    <property type="match status" value="1"/>
</dbReference>
<evidence type="ECO:0000313" key="37">
    <source>
        <dbReference type="Proteomes" id="UP000005207"/>
    </source>
</evidence>
<dbReference type="GO" id="GO:0048513">
    <property type="term" value="P:animal organ development"/>
    <property type="evidence" value="ECO:0007669"/>
    <property type="project" value="UniProtKB-ARBA"/>
</dbReference>
<feature type="disulfide bond" evidence="31">
    <location>
        <begin position="414"/>
        <end position="483"/>
    </location>
</feature>
<feature type="binding site" evidence="27">
    <location>
        <position position="729"/>
    </location>
    <ligand>
        <name>ATP</name>
        <dbReference type="ChEBI" id="CHEBI:30616"/>
    </ligand>
</feature>
<dbReference type="Pfam" id="PF00047">
    <property type="entry name" value="ig"/>
    <property type="match status" value="1"/>
</dbReference>
<evidence type="ECO:0000256" key="8">
    <source>
        <dbReference type="ARBA" id="ARBA00022729"/>
    </source>
</evidence>
<evidence type="ECO:0000256" key="27">
    <source>
        <dbReference type="PIRSR" id="PIRSR000615-2"/>
    </source>
</evidence>
<evidence type="ECO:0000256" key="6">
    <source>
        <dbReference type="ARBA" id="ARBA00022679"/>
    </source>
</evidence>
<dbReference type="GO" id="GO:0019955">
    <property type="term" value="F:cytokine binding"/>
    <property type="evidence" value="ECO:0007669"/>
    <property type="project" value="InterPro"/>
</dbReference>
<keyword evidence="6" id="KW-0808">Transferase</keyword>
<keyword evidence="10 27" id="KW-0547">Nucleotide-binding</keyword>
<feature type="disulfide bond" evidence="31">
    <location>
        <begin position="218"/>
        <end position="274"/>
    </location>
</feature>
<evidence type="ECO:0000256" key="19">
    <source>
        <dbReference type="ARBA" id="ARBA00023170"/>
    </source>
</evidence>
<dbReference type="InterPro" id="IPR008266">
    <property type="entry name" value="Tyr_kinase_AS"/>
</dbReference>
<evidence type="ECO:0000256" key="20">
    <source>
        <dbReference type="ARBA" id="ARBA00023180"/>
    </source>
</evidence>
<keyword evidence="19 33" id="KW-0675">Receptor</keyword>
<feature type="binding site" evidence="27 32">
    <location>
        <position position="565"/>
    </location>
    <ligand>
        <name>ATP</name>
        <dbReference type="ChEBI" id="CHEBI:30616"/>
    </ligand>
</feature>
<feature type="disulfide bond" evidence="31">
    <location>
        <begin position="122"/>
        <end position="171"/>
    </location>
</feature>
<dbReference type="FunFam" id="3.30.200.20:FF:000025">
    <property type="entry name" value="Platelet-derived growth factor receptor alpha"/>
    <property type="match status" value="1"/>
</dbReference>
<name>A0A669B9M3_ORENI</name>
<feature type="site" description="Important for interaction with phosphotyrosine-binding proteins" evidence="29">
    <location>
        <position position="872"/>
    </location>
</feature>
<dbReference type="GO" id="GO:0030318">
    <property type="term" value="P:melanocyte differentiation"/>
    <property type="evidence" value="ECO:0007669"/>
    <property type="project" value="UniProtKB-ARBA"/>
</dbReference>
<dbReference type="InterPro" id="IPR001824">
    <property type="entry name" value="Tyr_kinase_rcpt_3_CS"/>
</dbReference>
<comment type="subcellular location">
    <subcellularLocation>
        <location evidence="1">Cell membrane</location>
        <topology evidence="1">Single-pass type I membrane protein</topology>
    </subcellularLocation>
    <subcellularLocation>
        <location evidence="33">Membrane</location>
        <topology evidence="33">Single-pass type I membrane protein</topology>
    </subcellularLocation>
</comment>
<evidence type="ECO:0000256" key="18">
    <source>
        <dbReference type="ARBA" id="ARBA00023157"/>
    </source>
</evidence>
<evidence type="ECO:0000256" key="17">
    <source>
        <dbReference type="ARBA" id="ARBA00023137"/>
    </source>
</evidence>
<dbReference type="GO" id="GO:0043235">
    <property type="term" value="C:receptor complex"/>
    <property type="evidence" value="ECO:0007669"/>
    <property type="project" value="TreeGrafter"/>
</dbReference>